<evidence type="ECO:0000256" key="2">
    <source>
        <dbReference type="PROSITE-ProRule" id="PRU00035"/>
    </source>
</evidence>
<reference evidence="4 5" key="1">
    <citation type="journal article" date="2010" name="BMC Genomics">
        <title>Genome analysis and comparative genomics of a Giardia intestinalis assemblage E isolate.</title>
        <authorList>
            <person name="Jerlstrom-Hultqvist J."/>
            <person name="Franzen O."/>
            <person name="Ankarklev J."/>
            <person name="Xu F."/>
            <person name="Nohynkova E."/>
            <person name="Andersson J.O."/>
            <person name="Svard S.G."/>
            <person name="Andersson B."/>
        </authorList>
    </citation>
    <scope>NUCLEOTIDE SEQUENCE [LARGE SCALE GENOMIC DNA]</scope>
    <source>
        <strain evidence="4 5">P15</strain>
    </source>
</reference>
<dbReference type="AlphaFoldDB" id="E1EW03"/>
<feature type="domain" description="Bromo" evidence="3">
    <location>
        <begin position="44"/>
        <end position="120"/>
    </location>
</feature>
<dbReference type="PANTHER" id="PTHR45926">
    <property type="entry name" value="OSJNBA0053K19.4 PROTEIN"/>
    <property type="match status" value="1"/>
</dbReference>
<evidence type="ECO:0000313" key="4">
    <source>
        <dbReference type="EMBL" id="EFO65583.1"/>
    </source>
</evidence>
<organism evidence="4 5">
    <name type="scientific">Giardia intestinalis (strain P15)</name>
    <name type="common">Giardia lamblia</name>
    <dbReference type="NCBI Taxonomy" id="658858"/>
    <lineage>
        <taxon>Eukaryota</taxon>
        <taxon>Metamonada</taxon>
        <taxon>Diplomonadida</taxon>
        <taxon>Hexamitidae</taxon>
        <taxon>Giardiinae</taxon>
        <taxon>Giardia</taxon>
    </lineage>
</organism>
<keyword evidence="1 2" id="KW-0103">Bromodomain</keyword>
<dbReference type="OrthoDB" id="21449at2759"/>
<dbReference type="InterPro" id="IPR036427">
    <property type="entry name" value="Bromodomain-like_sf"/>
</dbReference>
<dbReference type="SUPFAM" id="SSF47370">
    <property type="entry name" value="Bromodomain"/>
    <property type="match status" value="1"/>
</dbReference>
<dbReference type="OMA" id="KPASYWW"/>
<accession>E1EW03</accession>
<dbReference type="EMBL" id="ACVC01000023">
    <property type="protein sequence ID" value="EFO65583.1"/>
    <property type="molecule type" value="Genomic_DNA"/>
</dbReference>
<dbReference type="CDD" id="cd04369">
    <property type="entry name" value="Bromodomain"/>
    <property type="match status" value="1"/>
</dbReference>
<name>E1EW03_GIAIA</name>
<protein>
    <recommendedName>
        <fullName evidence="3">Bromo domain-containing protein</fullName>
    </recommendedName>
</protein>
<dbReference type="VEuPathDB" id="GiardiaDB:GLP15_1683"/>
<dbReference type="Gene3D" id="1.20.920.10">
    <property type="entry name" value="Bromodomain-like"/>
    <property type="match status" value="1"/>
</dbReference>
<evidence type="ECO:0000259" key="3">
    <source>
        <dbReference type="PROSITE" id="PS50014"/>
    </source>
</evidence>
<evidence type="ECO:0000256" key="1">
    <source>
        <dbReference type="ARBA" id="ARBA00023117"/>
    </source>
</evidence>
<evidence type="ECO:0000313" key="5">
    <source>
        <dbReference type="Proteomes" id="UP000008974"/>
    </source>
</evidence>
<sequence length="267" mass="30469">MDSAVKLWAHMKQDENNLVTMLIREIKETMNKFNIRTVLRDSMKPLDSFTLFQNPVVVDYPDLKQQYEAVIEFPCSLSEIKQRLSNRSGNTYTHIGDVFCDLCLTISNAMTFNKSNTVILEQVRVYSQAVLGVINDIITKYNQSVTPSSAVALFDTPDDMINAIFKYFTPGKLPKCLNRKKSLRSPYYDEVQELVQRLEQLPPKAMAGCISALMLELETACDESGRLVIDFSQLKPASYWWFDGLVQETYIMEHKAGRIAQPLEPTS</sequence>
<proteinExistence type="predicted"/>
<gene>
    <name evidence="4" type="ORF">GLP15_1683</name>
</gene>
<dbReference type="Proteomes" id="UP000008974">
    <property type="component" value="Unassembled WGS sequence"/>
</dbReference>
<dbReference type="InterPro" id="IPR001487">
    <property type="entry name" value="Bromodomain"/>
</dbReference>
<comment type="caution">
    <text evidence="4">The sequence shown here is derived from an EMBL/GenBank/DDBJ whole genome shotgun (WGS) entry which is preliminary data.</text>
</comment>
<dbReference type="Pfam" id="PF00439">
    <property type="entry name" value="Bromodomain"/>
    <property type="match status" value="1"/>
</dbReference>
<dbReference type="PROSITE" id="PS50014">
    <property type="entry name" value="BROMODOMAIN_2"/>
    <property type="match status" value="1"/>
</dbReference>